<organism evidence="7 8">
    <name type="scientific">Schizothecium vesticola</name>
    <dbReference type="NCBI Taxonomy" id="314040"/>
    <lineage>
        <taxon>Eukaryota</taxon>
        <taxon>Fungi</taxon>
        <taxon>Dikarya</taxon>
        <taxon>Ascomycota</taxon>
        <taxon>Pezizomycotina</taxon>
        <taxon>Sordariomycetes</taxon>
        <taxon>Sordariomycetidae</taxon>
        <taxon>Sordariales</taxon>
        <taxon>Schizotheciaceae</taxon>
        <taxon>Schizothecium</taxon>
    </lineage>
</organism>
<gene>
    <name evidence="7" type="ORF">B0T18DRAFT_414091</name>
</gene>
<dbReference type="GO" id="GO:0016614">
    <property type="term" value="F:oxidoreductase activity, acting on CH-OH group of donors"/>
    <property type="evidence" value="ECO:0007669"/>
    <property type="project" value="InterPro"/>
</dbReference>
<protein>
    <recommendedName>
        <fullName evidence="6">Glucose-methanol-choline oxidoreductase C-terminal domain-containing protein</fullName>
    </recommendedName>
</protein>
<evidence type="ECO:0000256" key="2">
    <source>
        <dbReference type="ARBA" id="ARBA00010790"/>
    </source>
</evidence>
<comment type="caution">
    <text evidence="7">The sequence shown here is derived from an EMBL/GenBank/DDBJ whole genome shotgun (WGS) entry which is preliminary data.</text>
</comment>
<evidence type="ECO:0000256" key="5">
    <source>
        <dbReference type="ARBA" id="ARBA00023002"/>
    </source>
</evidence>
<dbReference type="InterPro" id="IPR012132">
    <property type="entry name" value="GMC_OxRdtase"/>
</dbReference>
<comment type="cofactor">
    <cofactor evidence="1">
        <name>FAD</name>
        <dbReference type="ChEBI" id="CHEBI:57692"/>
    </cofactor>
</comment>
<keyword evidence="4" id="KW-0274">FAD</keyword>
<keyword evidence="3" id="KW-0285">Flavoprotein</keyword>
<name>A0AA40EP78_9PEZI</name>
<dbReference type="AlphaFoldDB" id="A0AA40EP78"/>
<dbReference type="EMBL" id="JAUKUD010000005">
    <property type="protein sequence ID" value="KAK0742947.1"/>
    <property type="molecule type" value="Genomic_DNA"/>
</dbReference>
<evidence type="ECO:0000259" key="6">
    <source>
        <dbReference type="Pfam" id="PF05199"/>
    </source>
</evidence>
<evidence type="ECO:0000256" key="1">
    <source>
        <dbReference type="ARBA" id="ARBA00001974"/>
    </source>
</evidence>
<accession>A0AA40EP78</accession>
<dbReference type="Proteomes" id="UP001172155">
    <property type="component" value="Unassembled WGS sequence"/>
</dbReference>
<evidence type="ECO:0000256" key="4">
    <source>
        <dbReference type="ARBA" id="ARBA00022827"/>
    </source>
</evidence>
<dbReference type="InterPro" id="IPR007867">
    <property type="entry name" value="GMC_OxRtase_C"/>
</dbReference>
<dbReference type="GO" id="GO:0050660">
    <property type="term" value="F:flavin adenine dinucleotide binding"/>
    <property type="evidence" value="ECO:0007669"/>
    <property type="project" value="InterPro"/>
</dbReference>
<evidence type="ECO:0000256" key="3">
    <source>
        <dbReference type="ARBA" id="ARBA00022630"/>
    </source>
</evidence>
<dbReference type="Gene3D" id="3.50.50.60">
    <property type="entry name" value="FAD/NAD(P)-binding domain"/>
    <property type="match status" value="1"/>
</dbReference>
<reference evidence="7" key="1">
    <citation type="submission" date="2023-06" db="EMBL/GenBank/DDBJ databases">
        <title>Genome-scale phylogeny and comparative genomics of the fungal order Sordariales.</title>
        <authorList>
            <consortium name="Lawrence Berkeley National Laboratory"/>
            <person name="Hensen N."/>
            <person name="Bonometti L."/>
            <person name="Westerberg I."/>
            <person name="Brannstrom I.O."/>
            <person name="Guillou S."/>
            <person name="Cros-Aarteil S."/>
            <person name="Calhoun S."/>
            <person name="Haridas S."/>
            <person name="Kuo A."/>
            <person name="Mondo S."/>
            <person name="Pangilinan J."/>
            <person name="Riley R."/>
            <person name="LaButti K."/>
            <person name="Andreopoulos B."/>
            <person name="Lipzen A."/>
            <person name="Chen C."/>
            <person name="Yanf M."/>
            <person name="Daum C."/>
            <person name="Ng V."/>
            <person name="Clum A."/>
            <person name="Steindorff A."/>
            <person name="Ohm R."/>
            <person name="Martin F."/>
            <person name="Silar P."/>
            <person name="Natvig D."/>
            <person name="Lalanne C."/>
            <person name="Gautier V."/>
            <person name="Ament-velasquez S.L."/>
            <person name="Kruys A."/>
            <person name="Hutchinson M.I."/>
            <person name="Powell A.J."/>
            <person name="Barry K."/>
            <person name="Miller A.N."/>
            <person name="Grigoriev I.V."/>
            <person name="Debuchy R."/>
            <person name="Gladieux P."/>
            <person name="Thoren M.H."/>
            <person name="Johannesson H."/>
        </authorList>
    </citation>
    <scope>NUCLEOTIDE SEQUENCE</scope>
    <source>
        <strain evidence="7">SMH3187-1</strain>
    </source>
</reference>
<dbReference type="Pfam" id="PF05199">
    <property type="entry name" value="GMC_oxred_C"/>
    <property type="match status" value="1"/>
</dbReference>
<evidence type="ECO:0000313" key="7">
    <source>
        <dbReference type="EMBL" id="KAK0742947.1"/>
    </source>
</evidence>
<feature type="domain" description="Glucose-methanol-choline oxidoreductase C-terminal" evidence="6">
    <location>
        <begin position="1"/>
        <end position="46"/>
    </location>
</feature>
<dbReference type="SUPFAM" id="SSF51905">
    <property type="entry name" value="FAD/NAD(P)-binding domain"/>
    <property type="match status" value="1"/>
</dbReference>
<feature type="non-terminal residue" evidence="7">
    <location>
        <position position="55"/>
    </location>
</feature>
<dbReference type="InterPro" id="IPR036188">
    <property type="entry name" value="FAD/NAD-bd_sf"/>
</dbReference>
<dbReference type="PANTHER" id="PTHR11552:SF201">
    <property type="entry name" value="GLUCOSE-METHANOL-CHOLINE OXIDOREDUCTASE N-TERMINAL DOMAIN-CONTAINING PROTEIN"/>
    <property type="match status" value="1"/>
</dbReference>
<keyword evidence="5" id="KW-0560">Oxidoreductase</keyword>
<keyword evidence="8" id="KW-1185">Reference proteome</keyword>
<sequence length="55" mass="6053">MTPRELGGVVDQKLLVHGTKRLSVVDASVMPDLPGGYTQQTVYAIAEKVNFDFEM</sequence>
<dbReference type="PANTHER" id="PTHR11552">
    <property type="entry name" value="GLUCOSE-METHANOL-CHOLINE GMC OXIDOREDUCTASE"/>
    <property type="match status" value="1"/>
</dbReference>
<evidence type="ECO:0000313" key="8">
    <source>
        <dbReference type="Proteomes" id="UP001172155"/>
    </source>
</evidence>
<comment type="similarity">
    <text evidence="2">Belongs to the GMC oxidoreductase family.</text>
</comment>
<proteinExistence type="inferred from homology"/>